<dbReference type="OMA" id="LWYRVIH"/>
<dbReference type="VEuPathDB" id="FungiDB:HMPREF1544_04545"/>
<name>S2K0I8_MUCC1</name>
<accession>S2K0I8</accession>
<sequence>MHYSARNLWYRVIHQQSSNKLAFTQRNLPNADSDRCDLCNEDFSFNEFLSSPKSANPHAIYRSIIRFKLDHYLIFSPDHVTIYDIFATSEQN</sequence>
<dbReference type="InParanoid" id="S2K0I8"/>
<evidence type="ECO:0000313" key="1">
    <source>
        <dbReference type="EMBL" id="EPB88673.1"/>
    </source>
</evidence>
<reference evidence="2" key="1">
    <citation type="submission" date="2013-05" db="EMBL/GenBank/DDBJ databases">
        <title>The Genome sequence of Mucor circinelloides f. circinelloides 1006PhL.</title>
        <authorList>
            <consortium name="The Broad Institute Genomics Platform"/>
            <person name="Cuomo C."/>
            <person name="Earl A."/>
            <person name="Findley K."/>
            <person name="Lee S.C."/>
            <person name="Walker B."/>
            <person name="Young S."/>
            <person name="Zeng Q."/>
            <person name="Gargeya S."/>
            <person name="Fitzgerald M."/>
            <person name="Haas B."/>
            <person name="Abouelleil A."/>
            <person name="Allen A.W."/>
            <person name="Alvarado L."/>
            <person name="Arachchi H.M."/>
            <person name="Berlin A.M."/>
            <person name="Chapman S.B."/>
            <person name="Gainer-Dewar J."/>
            <person name="Goldberg J."/>
            <person name="Griggs A."/>
            <person name="Gujja S."/>
            <person name="Hansen M."/>
            <person name="Howarth C."/>
            <person name="Imamovic A."/>
            <person name="Ireland A."/>
            <person name="Larimer J."/>
            <person name="McCowan C."/>
            <person name="Murphy C."/>
            <person name="Pearson M."/>
            <person name="Poon T.W."/>
            <person name="Priest M."/>
            <person name="Roberts A."/>
            <person name="Saif S."/>
            <person name="Shea T."/>
            <person name="Sisk P."/>
            <person name="Sykes S."/>
            <person name="Wortman J."/>
            <person name="Nusbaum C."/>
            <person name="Birren B."/>
        </authorList>
    </citation>
    <scope>NUCLEOTIDE SEQUENCE [LARGE SCALE GENOMIC DNA]</scope>
    <source>
        <strain evidence="2">1006PhL</strain>
    </source>
</reference>
<proteinExistence type="predicted"/>
<gene>
    <name evidence="1" type="ORF">HMPREF1544_04545</name>
</gene>
<dbReference type="STRING" id="1220926.S2K0I8"/>
<dbReference type="AlphaFoldDB" id="S2K0I8"/>
<dbReference type="OrthoDB" id="2278241at2759"/>
<dbReference type="EMBL" id="KE123947">
    <property type="protein sequence ID" value="EPB88673.1"/>
    <property type="molecule type" value="Genomic_DNA"/>
</dbReference>
<evidence type="ECO:0000313" key="2">
    <source>
        <dbReference type="Proteomes" id="UP000014254"/>
    </source>
</evidence>
<organism evidence="1 2">
    <name type="scientific">Mucor circinelloides f. circinelloides (strain 1006PhL)</name>
    <name type="common">Mucormycosis agent</name>
    <name type="synonym">Calyptromyces circinelloides</name>
    <dbReference type="NCBI Taxonomy" id="1220926"/>
    <lineage>
        <taxon>Eukaryota</taxon>
        <taxon>Fungi</taxon>
        <taxon>Fungi incertae sedis</taxon>
        <taxon>Mucoromycota</taxon>
        <taxon>Mucoromycotina</taxon>
        <taxon>Mucoromycetes</taxon>
        <taxon>Mucorales</taxon>
        <taxon>Mucorineae</taxon>
        <taxon>Mucoraceae</taxon>
        <taxon>Mucor</taxon>
    </lineage>
</organism>
<protein>
    <submittedName>
        <fullName evidence="1">Uncharacterized protein</fullName>
    </submittedName>
</protein>
<keyword evidence="2" id="KW-1185">Reference proteome</keyword>
<dbReference type="Proteomes" id="UP000014254">
    <property type="component" value="Unassembled WGS sequence"/>
</dbReference>